<protein>
    <submittedName>
        <fullName evidence="1">Uncharacterized protein</fullName>
    </submittedName>
</protein>
<dbReference type="AlphaFoldDB" id="A0A399FU12"/>
<organism evidence="1 2">
    <name type="scientific">Thermobifida halotolerans</name>
    <dbReference type="NCBI Taxonomy" id="483545"/>
    <lineage>
        <taxon>Bacteria</taxon>
        <taxon>Bacillati</taxon>
        <taxon>Actinomycetota</taxon>
        <taxon>Actinomycetes</taxon>
        <taxon>Streptosporangiales</taxon>
        <taxon>Nocardiopsidaceae</taxon>
        <taxon>Thermobifida</taxon>
    </lineage>
</organism>
<keyword evidence="2" id="KW-1185">Reference proteome</keyword>
<dbReference type="KEGG" id="thao:NI17_020225"/>
<dbReference type="RefSeq" id="WP_068693126.1">
    <property type="nucleotide sequence ID" value="NZ_CP063196.1"/>
</dbReference>
<dbReference type="Proteomes" id="UP000265719">
    <property type="component" value="Chromosome"/>
</dbReference>
<name>A0A399FU12_9ACTN</name>
<dbReference type="InterPro" id="IPR015943">
    <property type="entry name" value="WD40/YVTN_repeat-like_dom_sf"/>
</dbReference>
<gene>
    <name evidence="1" type="ORF">NI17_020225</name>
</gene>
<dbReference type="SUPFAM" id="SSF50998">
    <property type="entry name" value="Quinoprotein alcohol dehydrogenase-like"/>
    <property type="match status" value="1"/>
</dbReference>
<proteinExistence type="predicted"/>
<accession>A0A399FU12</accession>
<sequence length="327" mass="34228">MAVVAAYSILVVRDPFVALFAFLPFLVVVVAVLVWWVRVAVAFRRGEDHRGLVGARAVRWFGIGAGAAALATSPVLLKPDYYHGPSAAATWAGLASVVVGTVLTRRRDSRWEPRPRGGLLGMVSGVAVAVLVAAAAWWSGAERAVRHTTVEAVAPQPVPETVSGIAWTWEAPEDMGSPEHSTVRDLNILVLSTAAGAVVETGDGVIALDTATGEETWQYRLAGVTVWAGVSSDGRTVELVLRHDGWEGKPYYGSIFLDAATGEILQPGAVPQDLDFSGGAEFLTEVAPEIQGAATRIPGIGPSHELRSAPGAILAVDNAAVTVTGLA</sequence>
<dbReference type="Gene3D" id="2.130.10.10">
    <property type="entry name" value="YVTN repeat-like/Quinoprotein amine dehydrogenase"/>
    <property type="match status" value="1"/>
</dbReference>
<dbReference type="EMBL" id="CP063196">
    <property type="protein sequence ID" value="UOE19059.1"/>
    <property type="molecule type" value="Genomic_DNA"/>
</dbReference>
<dbReference type="OrthoDB" id="3425865at2"/>
<reference evidence="1" key="1">
    <citation type="submission" date="2020-10" db="EMBL/GenBank/DDBJ databases">
        <title>De novo genome project of the cellulose decomposer Thermobifida halotolerans type strain.</title>
        <authorList>
            <person name="Nagy I."/>
            <person name="Horvath B."/>
            <person name="Kukolya J."/>
            <person name="Nagy I."/>
            <person name="Orsini M."/>
        </authorList>
    </citation>
    <scope>NUCLEOTIDE SEQUENCE</scope>
    <source>
        <strain evidence="1">DSM 44931</strain>
    </source>
</reference>
<evidence type="ECO:0000313" key="1">
    <source>
        <dbReference type="EMBL" id="UOE19059.1"/>
    </source>
</evidence>
<evidence type="ECO:0000313" key="2">
    <source>
        <dbReference type="Proteomes" id="UP000265719"/>
    </source>
</evidence>
<dbReference type="InterPro" id="IPR011047">
    <property type="entry name" value="Quinoprotein_ADH-like_sf"/>
</dbReference>